<dbReference type="Gene3D" id="3.40.50.970">
    <property type="match status" value="2"/>
</dbReference>
<dbReference type="InterPro" id="IPR012001">
    <property type="entry name" value="Thiamin_PyroP_enz_TPP-bd_dom"/>
</dbReference>
<evidence type="ECO:0000256" key="3">
    <source>
        <dbReference type="RuleBase" id="RU362132"/>
    </source>
</evidence>
<protein>
    <submittedName>
        <fullName evidence="7">Acetolactate synthase large subunit</fullName>
    </submittedName>
</protein>
<comment type="similarity">
    <text evidence="1 3">Belongs to the TPP enzyme family.</text>
</comment>
<dbReference type="Gene3D" id="3.40.50.1220">
    <property type="entry name" value="TPP-binding domain"/>
    <property type="match status" value="1"/>
</dbReference>
<organism evidence="7 8">
    <name type="scientific">Candidatus Curtissbacteria bacterium GW2011_GWA1_41_11</name>
    <dbReference type="NCBI Taxonomy" id="1618409"/>
    <lineage>
        <taxon>Bacteria</taxon>
        <taxon>Candidatus Curtissiibacteriota</taxon>
    </lineage>
</organism>
<dbReference type="CDD" id="cd00568">
    <property type="entry name" value="TPP_enzymes"/>
    <property type="match status" value="1"/>
</dbReference>
<dbReference type="PANTHER" id="PTHR18968:SF142">
    <property type="entry name" value="ACETOLACTATE SYNTHASE"/>
    <property type="match status" value="1"/>
</dbReference>
<dbReference type="InterPro" id="IPR045229">
    <property type="entry name" value="TPP_enz"/>
</dbReference>
<evidence type="ECO:0000259" key="4">
    <source>
        <dbReference type="Pfam" id="PF00205"/>
    </source>
</evidence>
<dbReference type="Proteomes" id="UP000034854">
    <property type="component" value="Unassembled WGS sequence"/>
</dbReference>
<feature type="domain" description="Thiamine pyrophosphate enzyme TPP-binding" evidence="5">
    <location>
        <begin position="405"/>
        <end position="547"/>
    </location>
</feature>
<dbReference type="PANTHER" id="PTHR18968">
    <property type="entry name" value="THIAMINE PYROPHOSPHATE ENZYMES"/>
    <property type="match status" value="1"/>
</dbReference>
<accession>A0A0G0WUQ6</accession>
<evidence type="ECO:0000259" key="5">
    <source>
        <dbReference type="Pfam" id="PF02775"/>
    </source>
</evidence>
<dbReference type="InterPro" id="IPR012000">
    <property type="entry name" value="Thiamin_PyroP_enz_cen_dom"/>
</dbReference>
<proteinExistence type="inferred from homology"/>
<comment type="caution">
    <text evidence="7">The sequence shown here is derived from an EMBL/GenBank/DDBJ whole genome shotgun (WGS) entry which is preliminary data.</text>
</comment>
<dbReference type="CDD" id="cd07035">
    <property type="entry name" value="TPP_PYR_POX_like"/>
    <property type="match status" value="1"/>
</dbReference>
<dbReference type="EMBL" id="LCAG01000001">
    <property type="protein sequence ID" value="KKR88160.1"/>
    <property type="molecule type" value="Genomic_DNA"/>
</dbReference>
<dbReference type="SUPFAM" id="SSF52518">
    <property type="entry name" value="Thiamin diphosphate-binding fold (THDP-binding)"/>
    <property type="match status" value="2"/>
</dbReference>
<dbReference type="GO" id="GO:0003984">
    <property type="term" value="F:acetolactate synthase activity"/>
    <property type="evidence" value="ECO:0007669"/>
    <property type="project" value="TreeGrafter"/>
</dbReference>
<dbReference type="Pfam" id="PF00205">
    <property type="entry name" value="TPP_enzyme_M"/>
    <property type="match status" value="1"/>
</dbReference>
<dbReference type="GO" id="GO:0009097">
    <property type="term" value="P:isoleucine biosynthetic process"/>
    <property type="evidence" value="ECO:0007669"/>
    <property type="project" value="TreeGrafter"/>
</dbReference>
<dbReference type="GO" id="GO:0030976">
    <property type="term" value="F:thiamine pyrophosphate binding"/>
    <property type="evidence" value="ECO:0007669"/>
    <property type="project" value="InterPro"/>
</dbReference>
<dbReference type="GO" id="GO:0000287">
    <property type="term" value="F:magnesium ion binding"/>
    <property type="evidence" value="ECO:0007669"/>
    <property type="project" value="InterPro"/>
</dbReference>
<feature type="domain" description="Thiamine pyrophosphate enzyme N-terminal TPP-binding" evidence="6">
    <location>
        <begin position="3"/>
        <end position="110"/>
    </location>
</feature>
<evidence type="ECO:0000256" key="2">
    <source>
        <dbReference type="ARBA" id="ARBA00023052"/>
    </source>
</evidence>
<dbReference type="InterPro" id="IPR011766">
    <property type="entry name" value="TPP_enzyme_TPP-bd"/>
</dbReference>
<dbReference type="InterPro" id="IPR029035">
    <property type="entry name" value="DHS-like_NAD/FAD-binding_dom"/>
</dbReference>
<dbReference type="GO" id="GO:0050660">
    <property type="term" value="F:flavin adenine dinucleotide binding"/>
    <property type="evidence" value="ECO:0007669"/>
    <property type="project" value="TreeGrafter"/>
</dbReference>
<dbReference type="SUPFAM" id="SSF52467">
    <property type="entry name" value="DHS-like NAD/FAD-binding domain"/>
    <property type="match status" value="1"/>
</dbReference>
<dbReference type="PATRIC" id="fig|1618409.3.peg.158"/>
<dbReference type="AlphaFoldDB" id="A0A0G0WUQ6"/>
<gene>
    <name evidence="7" type="ORF">UU34_C0001G0157</name>
</gene>
<evidence type="ECO:0000256" key="1">
    <source>
        <dbReference type="ARBA" id="ARBA00007812"/>
    </source>
</evidence>
<dbReference type="InterPro" id="IPR029061">
    <property type="entry name" value="THDP-binding"/>
</dbReference>
<name>A0A0G0WUQ6_9BACT</name>
<evidence type="ECO:0000313" key="8">
    <source>
        <dbReference type="Proteomes" id="UP000034854"/>
    </source>
</evidence>
<dbReference type="Pfam" id="PF02775">
    <property type="entry name" value="TPP_enzyme_C"/>
    <property type="match status" value="1"/>
</dbReference>
<reference evidence="7 8" key="1">
    <citation type="journal article" date="2015" name="Nature">
        <title>rRNA introns, odd ribosomes, and small enigmatic genomes across a large radiation of phyla.</title>
        <authorList>
            <person name="Brown C.T."/>
            <person name="Hug L.A."/>
            <person name="Thomas B.C."/>
            <person name="Sharon I."/>
            <person name="Castelle C.J."/>
            <person name="Singh A."/>
            <person name="Wilkins M.J."/>
            <person name="Williams K.H."/>
            <person name="Banfield J.F."/>
        </authorList>
    </citation>
    <scope>NUCLEOTIDE SEQUENCE [LARGE SCALE GENOMIC DNA]</scope>
</reference>
<sequence length="599" mass="66959">MIVADYIVNFLQKKGVATIFMITGGQAMFLNDAVFRAPKIKPIFTHHEQAAGMSAEAYSRIGGRLGVCMVTAGPGAINALNGVVGAYVDSAPLMIISGQSSYATVSYMQETKIRQFGLQGINIAPIAKSITKYFKTVDDPAKIQYYLEEAYFQAMSSRKGPVWIEVPLDIQRMEVPVKLLEEFKLPKTVKLGSSLKKETSKTLELLYQSQRPLFLIGQGVRVAGAQNEFSKIIKEAKVPVVTTRLGIDLIENDNPLFVGRPGLYPDRASNLAIQNADLIICVGVRLDTGIVGYDAKDWGRHAKKVVVDLDIEELNKPGINIDLKINKDLRDFLRELVLELDIKRLPKFDKWASICSSWRKYYPMVLPSYKKEKLVNSYYFTQRLSRQTESDDTIVVDTSSPFHVVCQTWEIKKGQRFLTTGGISTMGYWPASIGACLAAKGKRTLVITGDGSLQMNIQELATIKQNKLPIKIFVINNKGYLLIRHTQKTHMEGRLMGESPKTGLWCPDISKVADAYKIHSIIISNTSELDGKIKKALAYPGPVLVDVKSPEWQLVIPRISSTRKPDGSMASRPYEDLYPFLSTQELRSNMIAEYQNKDK</sequence>
<keyword evidence="2 3" id="KW-0786">Thiamine pyrophosphate</keyword>
<dbReference type="FunFam" id="3.40.50.970:FF:000007">
    <property type="entry name" value="Acetolactate synthase"/>
    <property type="match status" value="1"/>
</dbReference>
<feature type="domain" description="Thiamine pyrophosphate enzyme central" evidence="4">
    <location>
        <begin position="201"/>
        <end position="336"/>
    </location>
</feature>
<dbReference type="GO" id="GO:0009099">
    <property type="term" value="P:L-valine biosynthetic process"/>
    <property type="evidence" value="ECO:0007669"/>
    <property type="project" value="TreeGrafter"/>
</dbReference>
<evidence type="ECO:0000259" key="6">
    <source>
        <dbReference type="Pfam" id="PF02776"/>
    </source>
</evidence>
<dbReference type="Pfam" id="PF02776">
    <property type="entry name" value="TPP_enzyme_N"/>
    <property type="match status" value="1"/>
</dbReference>
<dbReference type="GO" id="GO:0005948">
    <property type="term" value="C:acetolactate synthase complex"/>
    <property type="evidence" value="ECO:0007669"/>
    <property type="project" value="TreeGrafter"/>
</dbReference>
<evidence type="ECO:0000313" key="7">
    <source>
        <dbReference type="EMBL" id="KKR88160.1"/>
    </source>
</evidence>